<feature type="region of interest" description="Disordered" evidence="2">
    <location>
        <begin position="268"/>
        <end position="288"/>
    </location>
</feature>
<name>A0AAN8WE92_HALRR</name>
<feature type="coiled-coil region" evidence="1">
    <location>
        <begin position="113"/>
        <end position="159"/>
    </location>
</feature>
<accession>A0AAN8WE92</accession>
<evidence type="ECO:0000256" key="2">
    <source>
        <dbReference type="SAM" id="MobiDB-lite"/>
    </source>
</evidence>
<protein>
    <submittedName>
        <fullName evidence="3">Uncharacterized protein</fullName>
    </submittedName>
</protein>
<evidence type="ECO:0000313" key="4">
    <source>
        <dbReference type="Proteomes" id="UP001381693"/>
    </source>
</evidence>
<keyword evidence="1" id="KW-0175">Coiled coil</keyword>
<dbReference type="AlphaFoldDB" id="A0AAN8WE92"/>
<keyword evidence="4" id="KW-1185">Reference proteome</keyword>
<organism evidence="3 4">
    <name type="scientific">Halocaridina rubra</name>
    <name type="common">Hawaiian red shrimp</name>
    <dbReference type="NCBI Taxonomy" id="373956"/>
    <lineage>
        <taxon>Eukaryota</taxon>
        <taxon>Metazoa</taxon>
        <taxon>Ecdysozoa</taxon>
        <taxon>Arthropoda</taxon>
        <taxon>Crustacea</taxon>
        <taxon>Multicrustacea</taxon>
        <taxon>Malacostraca</taxon>
        <taxon>Eumalacostraca</taxon>
        <taxon>Eucarida</taxon>
        <taxon>Decapoda</taxon>
        <taxon>Pleocyemata</taxon>
        <taxon>Caridea</taxon>
        <taxon>Atyoidea</taxon>
        <taxon>Atyidae</taxon>
        <taxon>Halocaridina</taxon>
    </lineage>
</organism>
<proteinExistence type="predicted"/>
<dbReference type="EMBL" id="JAXCGZ010023681">
    <property type="protein sequence ID" value="KAK7006775.1"/>
    <property type="molecule type" value="Genomic_DNA"/>
</dbReference>
<sequence>LQNSNEELIAELQSSEAAADIFRKKLESVHKEKLQLKQDIVLLKGEKLSFDLMKQEKDLVEDMQKKTEAQLQQLQRRISADYMPKSRLSHMYKEMENKYQLELSTKVSELTSVMEEQNQKQDYQTKARESREQNLKEEVSKLSKEVIRLRAMLSVHEEEDDSWKLRHNRLMNLYQQQTQAYSSLHKTITPKKSSAEALSASLREIEIHLQTPYATSTLLGQLTPPPSLQLPKSPISIDSYHYTHCDNLDRTLQKYLKVDNDNSRFLSTDEKPHARISPMQPSPMLQDTLPTLDKSCEDYVDLLKKKYGL</sequence>
<comment type="caution">
    <text evidence="3">The sequence shown here is derived from an EMBL/GenBank/DDBJ whole genome shotgun (WGS) entry which is preliminary data.</text>
</comment>
<reference evidence="3 4" key="1">
    <citation type="submission" date="2023-11" db="EMBL/GenBank/DDBJ databases">
        <title>Halocaridina rubra genome assembly.</title>
        <authorList>
            <person name="Smith C."/>
        </authorList>
    </citation>
    <scope>NUCLEOTIDE SEQUENCE [LARGE SCALE GENOMIC DNA]</scope>
    <source>
        <strain evidence="3">EP-1</strain>
        <tissue evidence="3">Whole</tissue>
    </source>
</reference>
<evidence type="ECO:0000313" key="3">
    <source>
        <dbReference type="EMBL" id="KAK7006775.1"/>
    </source>
</evidence>
<gene>
    <name evidence="3" type="ORF">SK128_028554</name>
</gene>
<evidence type="ECO:0000256" key="1">
    <source>
        <dbReference type="SAM" id="Coils"/>
    </source>
</evidence>
<dbReference type="Proteomes" id="UP001381693">
    <property type="component" value="Unassembled WGS sequence"/>
</dbReference>
<feature type="non-terminal residue" evidence="3">
    <location>
        <position position="1"/>
    </location>
</feature>